<protein>
    <submittedName>
        <fullName evidence="2">Uncharacterized protein</fullName>
    </submittedName>
</protein>
<dbReference type="Proteomes" id="UP000245771">
    <property type="component" value="Unassembled WGS sequence"/>
</dbReference>
<sequence>MTVDPFPMINGRIKSLLVLIVLISVIPSRFISFRLFTTVFFRETTTFSLRPRPIITLVLSIF</sequence>
<name>A0A316V7S5_9BASI</name>
<organism evidence="2 3">
    <name type="scientific">Meira miltonrushii</name>
    <dbReference type="NCBI Taxonomy" id="1280837"/>
    <lineage>
        <taxon>Eukaryota</taxon>
        <taxon>Fungi</taxon>
        <taxon>Dikarya</taxon>
        <taxon>Basidiomycota</taxon>
        <taxon>Ustilaginomycotina</taxon>
        <taxon>Exobasidiomycetes</taxon>
        <taxon>Exobasidiales</taxon>
        <taxon>Brachybasidiaceae</taxon>
        <taxon>Meira</taxon>
    </lineage>
</organism>
<evidence type="ECO:0000313" key="3">
    <source>
        <dbReference type="Proteomes" id="UP000245771"/>
    </source>
</evidence>
<gene>
    <name evidence="2" type="ORF">FA14DRAFT_186325</name>
</gene>
<dbReference type="InParanoid" id="A0A316V7S5"/>
<evidence type="ECO:0000256" key="1">
    <source>
        <dbReference type="SAM" id="Phobius"/>
    </source>
</evidence>
<dbReference type="RefSeq" id="XP_025351797.1">
    <property type="nucleotide sequence ID" value="XM_025501516.1"/>
</dbReference>
<keyword evidence="3" id="KW-1185">Reference proteome</keyword>
<proteinExistence type="predicted"/>
<accession>A0A316V7S5</accession>
<dbReference type="GeneID" id="37023297"/>
<keyword evidence="1" id="KW-1133">Transmembrane helix</keyword>
<dbReference type="EMBL" id="KZ819608">
    <property type="protein sequence ID" value="PWN31495.1"/>
    <property type="molecule type" value="Genomic_DNA"/>
</dbReference>
<keyword evidence="1" id="KW-0812">Transmembrane</keyword>
<evidence type="ECO:0000313" key="2">
    <source>
        <dbReference type="EMBL" id="PWN31495.1"/>
    </source>
</evidence>
<feature type="transmembrane region" description="Helical" evidence="1">
    <location>
        <begin position="16"/>
        <end position="41"/>
    </location>
</feature>
<keyword evidence="1" id="KW-0472">Membrane</keyword>
<reference evidence="2 3" key="1">
    <citation type="journal article" date="2018" name="Mol. Biol. Evol.">
        <title>Broad Genomic Sampling Reveals a Smut Pathogenic Ancestry of the Fungal Clade Ustilaginomycotina.</title>
        <authorList>
            <person name="Kijpornyongpan T."/>
            <person name="Mondo S.J."/>
            <person name="Barry K."/>
            <person name="Sandor L."/>
            <person name="Lee J."/>
            <person name="Lipzen A."/>
            <person name="Pangilinan J."/>
            <person name="LaButti K."/>
            <person name="Hainaut M."/>
            <person name="Henrissat B."/>
            <person name="Grigoriev I.V."/>
            <person name="Spatafora J.W."/>
            <person name="Aime M.C."/>
        </authorList>
    </citation>
    <scope>NUCLEOTIDE SEQUENCE [LARGE SCALE GENOMIC DNA]</scope>
    <source>
        <strain evidence="2 3">MCA 3882</strain>
    </source>
</reference>
<dbReference type="AlphaFoldDB" id="A0A316V7S5"/>